<evidence type="ECO:0000313" key="2">
    <source>
        <dbReference type="Proteomes" id="UP000288096"/>
    </source>
</evidence>
<evidence type="ECO:0000313" key="1">
    <source>
        <dbReference type="EMBL" id="GBC63460.1"/>
    </source>
</evidence>
<gene>
    <name evidence="1" type="ORF">DENIS_4454</name>
</gene>
<dbReference type="RefSeq" id="WP_124330521.1">
    <property type="nucleotide sequence ID" value="NZ_BEXT01000001.1"/>
</dbReference>
<name>A0A401G2K3_9BACT</name>
<organism evidence="1 2">
    <name type="scientific">Desulfonema ishimotonii</name>
    <dbReference type="NCBI Taxonomy" id="45657"/>
    <lineage>
        <taxon>Bacteria</taxon>
        <taxon>Pseudomonadati</taxon>
        <taxon>Thermodesulfobacteriota</taxon>
        <taxon>Desulfobacteria</taxon>
        <taxon>Desulfobacterales</taxon>
        <taxon>Desulfococcaceae</taxon>
        <taxon>Desulfonema</taxon>
    </lineage>
</organism>
<accession>A0A401G2K3</accession>
<proteinExistence type="predicted"/>
<dbReference type="Proteomes" id="UP000288096">
    <property type="component" value="Unassembled WGS sequence"/>
</dbReference>
<keyword evidence="2" id="KW-1185">Reference proteome</keyword>
<dbReference type="AlphaFoldDB" id="A0A401G2K3"/>
<reference evidence="2" key="2">
    <citation type="submission" date="2019-01" db="EMBL/GenBank/DDBJ databases">
        <title>Genome sequence of Desulfonema ishimotonii strain Tokyo 01.</title>
        <authorList>
            <person name="Fukui M."/>
        </authorList>
    </citation>
    <scope>NUCLEOTIDE SEQUENCE [LARGE SCALE GENOMIC DNA]</scope>
    <source>
        <strain evidence="2">Tokyo 01</strain>
    </source>
</reference>
<protein>
    <submittedName>
        <fullName evidence="1">Uncharacterized protein</fullName>
    </submittedName>
</protein>
<reference evidence="2" key="1">
    <citation type="submission" date="2017-11" db="EMBL/GenBank/DDBJ databases">
        <authorList>
            <person name="Watanabe M."/>
            <person name="Kojima H."/>
        </authorList>
    </citation>
    <scope>NUCLEOTIDE SEQUENCE [LARGE SCALE GENOMIC DNA]</scope>
    <source>
        <strain evidence="2">Tokyo 01</strain>
    </source>
</reference>
<comment type="caution">
    <text evidence="1">The sequence shown here is derived from an EMBL/GenBank/DDBJ whole genome shotgun (WGS) entry which is preliminary data.</text>
</comment>
<dbReference type="EMBL" id="BEXT01000001">
    <property type="protein sequence ID" value="GBC63460.1"/>
    <property type="molecule type" value="Genomic_DNA"/>
</dbReference>
<sequence length="158" mass="18648">MKALVFTIIFFMTFCLSGCLYLFSPSISNSLSSDDLFYKYSGKKMKLLRPMNLWQWGNSYSLNEIEDKASDIDFPSEHEFYCHLPVGTPIILTDCYCSKDYSFFFTTKAIINVNGKIILSNINKEIEFEYKWGENGYLYRAPWEEKNFPKMRYIKKCQ</sequence>